<accession>A0ABU2A1T6</accession>
<feature type="transmembrane region" description="Helical" evidence="1">
    <location>
        <begin position="150"/>
        <end position="173"/>
    </location>
</feature>
<evidence type="ECO:0000313" key="4">
    <source>
        <dbReference type="Proteomes" id="UP001180825"/>
    </source>
</evidence>
<protein>
    <submittedName>
        <fullName evidence="3">ABC-type uncharacterized transport system permease subunit</fullName>
    </submittedName>
</protein>
<evidence type="ECO:0000259" key="2">
    <source>
        <dbReference type="Pfam" id="PF01578"/>
    </source>
</evidence>
<dbReference type="EMBL" id="JAVDXV010000001">
    <property type="protein sequence ID" value="MDR7331162.1"/>
    <property type="molecule type" value="Genomic_DNA"/>
</dbReference>
<dbReference type="PANTHER" id="PTHR38034:SF1">
    <property type="entry name" value="INNER MEMBRANE PROTEIN YPJD"/>
    <property type="match status" value="1"/>
</dbReference>
<keyword evidence="4" id="KW-1185">Reference proteome</keyword>
<name>A0ABU2A1T6_9BURK</name>
<sequence>MSLSPAPLGDAVAAAGGPGPSVALAVASVLALLGYVWVGLLRARAPEGDVVVRRPLRSVPPMALAWTAQFAALFIDISGYGLATPGARFGFAPALSMTAWLVLTVYLIESRFLPLHSVRRVLAWLAAAAVLLAWGFPGESRPTAASPWAPLHWVLGLASYGLFGVAVLHAALMNRAESRLRHKQATPGAMSGHMPLLQLERLTFNFIAAGVGVLSLAILLGWWFTPQWKWDHKNLLAVLGWLVLTGLLVGRRIYGWRGRRATRWLYAGAALLLLSYAGSRFVLEVVLQRGTGA</sequence>
<proteinExistence type="predicted"/>
<feature type="transmembrane region" description="Helical" evidence="1">
    <location>
        <begin position="20"/>
        <end position="41"/>
    </location>
</feature>
<evidence type="ECO:0000313" key="3">
    <source>
        <dbReference type="EMBL" id="MDR7331162.1"/>
    </source>
</evidence>
<dbReference type="PANTHER" id="PTHR38034">
    <property type="entry name" value="INNER MEMBRANE PROTEIN YPJD"/>
    <property type="match status" value="1"/>
</dbReference>
<feature type="transmembrane region" description="Helical" evidence="1">
    <location>
        <begin position="202"/>
        <end position="223"/>
    </location>
</feature>
<keyword evidence="1" id="KW-0812">Transmembrane</keyword>
<evidence type="ECO:0000256" key="1">
    <source>
        <dbReference type="SAM" id="Phobius"/>
    </source>
</evidence>
<dbReference type="RefSeq" id="WP_310323932.1">
    <property type="nucleotide sequence ID" value="NZ_JAVDXV010000001.1"/>
</dbReference>
<dbReference type="Pfam" id="PF01578">
    <property type="entry name" value="Cytochrom_C_asm"/>
    <property type="match status" value="1"/>
</dbReference>
<dbReference type="InterPro" id="IPR052372">
    <property type="entry name" value="YpjD/HemX"/>
</dbReference>
<feature type="transmembrane region" description="Helical" evidence="1">
    <location>
        <begin position="89"/>
        <end position="109"/>
    </location>
</feature>
<gene>
    <name evidence="3" type="ORF">J2X21_000274</name>
</gene>
<reference evidence="3 4" key="1">
    <citation type="submission" date="2023-07" db="EMBL/GenBank/DDBJ databases">
        <title>Sorghum-associated microbial communities from plants grown in Nebraska, USA.</title>
        <authorList>
            <person name="Schachtman D."/>
        </authorList>
    </citation>
    <scope>NUCLEOTIDE SEQUENCE [LARGE SCALE GENOMIC DNA]</scope>
    <source>
        <strain evidence="3 4">BE316</strain>
    </source>
</reference>
<feature type="transmembrane region" description="Helical" evidence="1">
    <location>
        <begin position="265"/>
        <end position="283"/>
    </location>
</feature>
<dbReference type="InterPro" id="IPR002541">
    <property type="entry name" value="Cyt_c_assembly"/>
</dbReference>
<feature type="transmembrane region" description="Helical" evidence="1">
    <location>
        <begin position="235"/>
        <end position="253"/>
    </location>
</feature>
<feature type="domain" description="Cytochrome c assembly protein" evidence="2">
    <location>
        <begin position="96"/>
        <end position="285"/>
    </location>
</feature>
<comment type="caution">
    <text evidence="3">The sequence shown here is derived from an EMBL/GenBank/DDBJ whole genome shotgun (WGS) entry which is preliminary data.</text>
</comment>
<keyword evidence="1" id="KW-1133">Transmembrane helix</keyword>
<dbReference type="Proteomes" id="UP001180825">
    <property type="component" value="Unassembled WGS sequence"/>
</dbReference>
<feature type="transmembrane region" description="Helical" evidence="1">
    <location>
        <begin position="62"/>
        <end position="83"/>
    </location>
</feature>
<organism evidence="3 4">
    <name type="scientific">Roseateles asaccharophilus</name>
    <dbReference type="NCBI Taxonomy" id="582607"/>
    <lineage>
        <taxon>Bacteria</taxon>
        <taxon>Pseudomonadati</taxon>
        <taxon>Pseudomonadota</taxon>
        <taxon>Betaproteobacteria</taxon>
        <taxon>Burkholderiales</taxon>
        <taxon>Sphaerotilaceae</taxon>
        <taxon>Roseateles</taxon>
    </lineage>
</organism>
<keyword evidence="1" id="KW-0472">Membrane</keyword>
<feature type="transmembrane region" description="Helical" evidence="1">
    <location>
        <begin position="121"/>
        <end position="138"/>
    </location>
</feature>